<proteinExistence type="predicted"/>
<name>F7XCS0_SINMM</name>
<keyword evidence="1" id="KW-0614">Plasmid</keyword>
<reference evidence="1 2" key="1">
    <citation type="journal article" date="2011" name="J. Biotechnol.">
        <title>The complete genome sequence of the dominant Sinorhizobium meliloti field isolate SM11 extends the S. meliloti pan-genome.</title>
        <authorList>
            <person name="Schneiker-Bekel S."/>
            <person name="Wibberg D."/>
            <person name="Bekel T."/>
            <person name="Blom J."/>
            <person name="Linke B."/>
            <person name="Neuweger H."/>
            <person name="Stiens M."/>
            <person name="Vorholter F.J."/>
            <person name="Weidner S."/>
            <person name="Goesmann A."/>
            <person name="Puhler A."/>
            <person name="Schluter A."/>
        </authorList>
    </citation>
    <scope>NUCLEOTIDE SEQUENCE [LARGE SCALE GENOMIC DNA]</scope>
    <source>
        <strain evidence="1 2">SM11</strain>
        <plasmid evidence="2">pSmeSM11c</plasmid>
    </source>
</reference>
<accession>F7XCS0</accession>
<evidence type="ECO:0000313" key="1">
    <source>
        <dbReference type="EMBL" id="AEH81480.1"/>
    </source>
</evidence>
<dbReference type="AlphaFoldDB" id="F7XCS0"/>
<organism evidence="1 2">
    <name type="scientific">Sinorhizobium meliloti (strain SM11)</name>
    <dbReference type="NCBI Taxonomy" id="707241"/>
    <lineage>
        <taxon>Bacteria</taxon>
        <taxon>Pseudomonadati</taxon>
        <taxon>Pseudomonadota</taxon>
        <taxon>Alphaproteobacteria</taxon>
        <taxon>Hyphomicrobiales</taxon>
        <taxon>Rhizobiaceae</taxon>
        <taxon>Sinorhizobium/Ensifer group</taxon>
        <taxon>Sinorhizobium</taxon>
    </lineage>
</organism>
<geneLocation type="plasmid" evidence="1 2">
    <name>pSmeSM11c</name>
</geneLocation>
<dbReference type="Proteomes" id="UP000009045">
    <property type="component" value="Plasmid pSmeSM11c"/>
</dbReference>
<dbReference type="KEGG" id="smx:SM11_pC0407"/>
<gene>
    <name evidence="1" type="ordered locus">SM11_pC0407</name>
</gene>
<dbReference type="EMBL" id="CP001831">
    <property type="protein sequence ID" value="AEH81480.1"/>
    <property type="molecule type" value="Genomic_DNA"/>
</dbReference>
<dbReference type="HOGENOM" id="CLU_2737883_0_0_5"/>
<protein>
    <submittedName>
        <fullName evidence="1">Uncharacterized protein</fullName>
    </submittedName>
</protein>
<evidence type="ECO:0000313" key="2">
    <source>
        <dbReference type="Proteomes" id="UP000009045"/>
    </source>
</evidence>
<sequence>MPETWDGLPPALKVPFNWLQIKRRVHARAAGVSVAAVLAVGSLAHSATAIAELSNTAGSASAARNLITLFR</sequence>